<evidence type="ECO:0000256" key="1">
    <source>
        <dbReference type="ARBA" id="ARBA00022741"/>
    </source>
</evidence>
<dbReference type="PROSITE" id="PS51420">
    <property type="entry name" value="RHO"/>
    <property type="match status" value="1"/>
</dbReference>
<evidence type="ECO:0000256" key="2">
    <source>
        <dbReference type="ARBA" id="ARBA00023134"/>
    </source>
</evidence>
<dbReference type="PANTHER" id="PTHR47977">
    <property type="entry name" value="RAS-RELATED PROTEIN RAB"/>
    <property type="match status" value="1"/>
</dbReference>
<keyword evidence="2" id="KW-0342">GTP-binding</keyword>
<keyword evidence="1" id="KW-0547">Nucleotide-binding</keyword>
<dbReference type="OrthoDB" id="63533at2759"/>
<dbReference type="Gene3D" id="3.40.50.300">
    <property type="entry name" value="P-loop containing nucleotide triphosphate hydrolases"/>
    <property type="match status" value="1"/>
</dbReference>
<evidence type="ECO:0000313" key="4">
    <source>
        <dbReference type="Proteomes" id="UP001149090"/>
    </source>
</evidence>
<dbReference type="PRINTS" id="PR00449">
    <property type="entry name" value="RASTRNSFRMNG"/>
</dbReference>
<dbReference type="EMBL" id="JAPDFW010000065">
    <property type="protein sequence ID" value="KAJ5075468.1"/>
    <property type="molecule type" value="Genomic_DNA"/>
</dbReference>
<dbReference type="InterPro" id="IPR005225">
    <property type="entry name" value="Small_GTP-bd"/>
</dbReference>
<dbReference type="InterPro" id="IPR001806">
    <property type="entry name" value="Small_GTPase"/>
</dbReference>
<accession>A0A9Q0LMD7</accession>
<dbReference type="PROSITE" id="PS51421">
    <property type="entry name" value="RAS"/>
    <property type="match status" value="1"/>
</dbReference>
<keyword evidence="4" id="KW-1185">Reference proteome</keyword>
<dbReference type="SMART" id="SM00176">
    <property type="entry name" value="RAN"/>
    <property type="match status" value="1"/>
</dbReference>
<dbReference type="SMART" id="SM00175">
    <property type="entry name" value="RAB"/>
    <property type="match status" value="1"/>
</dbReference>
<dbReference type="SMART" id="SM00174">
    <property type="entry name" value="RHO"/>
    <property type="match status" value="1"/>
</dbReference>
<organism evidence="3 4">
    <name type="scientific">Anaeramoeba ignava</name>
    <name type="common">Anaerobic marine amoeba</name>
    <dbReference type="NCBI Taxonomy" id="1746090"/>
    <lineage>
        <taxon>Eukaryota</taxon>
        <taxon>Metamonada</taxon>
        <taxon>Anaeramoebidae</taxon>
        <taxon>Anaeramoeba</taxon>
    </lineage>
</organism>
<dbReference type="Pfam" id="PF00071">
    <property type="entry name" value="Ras"/>
    <property type="match status" value="1"/>
</dbReference>
<protein>
    <submittedName>
        <fullName evidence="3">Rab gtpase</fullName>
    </submittedName>
</protein>
<dbReference type="NCBIfam" id="TIGR00231">
    <property type="entry name" value="small_GTP"/>
    <property type="match status" value="1"/>
</dbReference>
<dbReference type="OMA" id="QNLPRWI"/>
<dbReference type="InterPro" id="IPR050227">
    <property type="entry name" value="Rab"/>
</dbReference>
<dbReference type="SUPFAM" id="SSF52540">
    <property type="entry name" value="P-loop containing nucleoside triphosphate hydrolases"/>
    <property type="match status" value="1"/>
</dbReference>
<comment type="caution">
    <text evidence="3">The sequence shown here is derived from an EMBL/GenBank/DDBJ whole genome shotgun (WGS) entry which is preliminary data.</text>
</comment>
<dbReference type="AlphaFoldDB" id="A0A9Q0LMD7"/>
<dbReference type="CDD" id="cd01861">
    <property type="entry name" value="Rab6"/>
    <property type="match status" value="1"/>
</dbReference>
<dbReference type="InterPro" id="IPR027417">
    <property type="entry name" value="P-loop_NTPase"/>
</dbReference>
<dbReference type="PROSITE" id="PS51419">
    <property type="entry name" value="RAB"/>
    <property type="match status" value="1"/>
</dbReference>
<dbReference type="GO" id="GO:0005525">
    <property type="term" value="F:GTP binding"/>
    <property type="evidence" value="ECO:0007669"/>
    <property type="project" value="UniProtKB-KW"/>
</dbReference>
<gene>
    <name evidence="3" type="ORF">M0811_07438</name>
</gene>
<dbReference type="Proteomes" id="UP001149090">
    <property type="component" value="Unassembled WGS sequence"/>
</dbReference>
<proteinExistence type="predicted"/>
<evidence type="ECO:0000313" key="3">
    <source>
        <dbReference type="EMBL" id="KAJ5075468.1"/>
    </source>
</evidence>
<dbReference type="FunFam" id="3.40.50.300:FF:001586">
    <property type="entry name" value="Small GTP-binding protein, putative"/>
    <property type="match status" value="1"/>
</dbReference>
<sequence>MQKNDLLNNNFKVCFLGDYGVGKTSIITRFLYDSFDISQQATVGIDFISKTMRIDDQIIRLHLWDTAGQEKFRSLLPTYIRDSSVAIVVFDISKKQSFENLNIWLKFIQEEHGEDFTIFIVGNKTDLNELRQVSKEELEKFSQQNNFSFFEVSAKTGENVKDLFRKISSILISSQEKPENSQMIQQNQILNTQITLDENNLTETPKRNGCC</sequence>
<dbReference type="GO" id="GO:0003924">
    <property type="term" value="F:GTPase activity"/>
    <property type="evidence" value="ECO:0007669"/>
    <property type="project" value="InterPro"/>
</dbReference>
<dbReference type="SMART" id="SM00173">
    <property type="entry name" value="RAS"/>
    <property type="match status" value="1"/>
</dbReference>
<reference evidence="3" key="1">
    <citation type="submission" date="2022-10" db="EMBL/GenBank/DDBJ databases">
        <title>Novel sulphate-reducing endosymbionts in the free-living metamonad Anaeramoeba.</title>
        <authorList>
            <person name="Jerlstrom-Hultqvist J."/>
            <person name="Cepicka I."/>
            <person name="Gallot-Lavallee L."/>
            <person name="Salas-Leiva D."/>
            <person name="Curtis B.A."/>
            <person name="Zahonova K."/>
            <person name="Pipaliya S."/>
            <person name="Dacks J."/>
            <person name="Roger A.J."/>
        </authorList>
    </citation>
    <scope>NUCLEOTIDE SEQUENCE</scope>
    <source>
        <strain evidence="3">BMAN</strain>
    </source>
</reference>
<name>A0A9Q0LMD7_ANAIG</name>